<dbReference type="Gene3D" id="6.10.280.100">
    <property type="match status" value="1"/>
</dbReference>
<feature type="region of interest" description="Disordered" evidence="1">
    <location>
        <begin position="1"/>
        <end position="76"/>
    </location>
</feature>
<sequence>MSDLGRKDFSTKAREQITPDSSKSTMDKVKESATDTADRIARGVKSDEHKSGTQELQDKVQRTTDHEGHGGTVHSV</sequence>
<evidence type="ECO:0008006" key="4">
    <source>
        <dbReference type="Google" id="ProtNLM"/>
    </source>
</evidence>
<evidence type="ECO:0000313" key="3">
    <source>
        <dbReference type="Proteomes" id="UP000750711"/>
    </source>
</evidence>
<reference evidence="2" key="1">
    <citation type="submission" date="2021-03" db="EMBL/GenBank/DDBJ databases">
        <title>Comparative genomics and phylogenomic investigation of the class Geoglossomycetes provide insights into ecological specialization and systematics.</title>
        <authorList>
            <person name="Melie T."/>
            <person name="Pirro S."/>
            <person name="Miller A.N."/>
            <person name="Quandt A."/>
        </authorList>
    </citation>
    <scope>NUCLEOTIDE SEQUENCE</scope>
    <source>
        <strain evidence="2">CAQ_001_2017</strain>
    </source>
</reference>
<name>A0A9P8LCF7_9PEZI</name>
<dbReference type="InterPro" id="IPR007250">
    <property type="entry name" value="HSP9_HSP12"/>
</dbReference>
<feature type="compositionally biased region" description="Basic and acidic residues" evidence="1">
    <location>
        <begin position="1"/>
        <end position="17"/>
    </location>
</feature>
<feature type="compositionally biased region" description="Basic and acidic residues" evidence="1">
    <location>
        <begin position="25"/>
        <end position="69"/>
    </location>
</feature>
<comment type="caution">
    <text evidence="2">The sequence shown here is derived from an EMBL/GenBank/DDBJ whole genome shotgun (WGS) entry which is preliminary data.</text>
</comment>
<organism evidence="2 3">
    <name type="scientific">Trichoglossum hirsutum</name>
    <dbReference type="NCBI Taxonomy" id="265104"/>
    <lineage>
        <taxon>Eukaryota</taxon>
        <taxon>Fungi</taxon>
        <taxon>Dikarya</taxon>
        <taxon>Ascomycota</taxon>
        <taxon>Pezizomycotina</taxon>
        <taxon>Geoglossomycetes</taxon>
        <taxon>Geoglossales</taxon>
        <taxon>Geoglossaceae</taxon>
        <taxon>Trichoglossum</taxon>
    </lineage>
</organism>
<keyword evidence="3" id="KW-1185">Reference proteome</keyword>
<accession>A0A9P8LCF7</accession>
<proteinExistence type="predicted"/>
<evidence type="ECO:0000313" key="2">
    <source>
        <dbReference type="EMBL" id="KAH0559722.1"/>
    </source>
</evidence>
<evidence type="ECO:0000256" key="1">
    <source>
        <dbReference type="SAM" id="MobiDB-lite"/>
    </source>
</evidence>
<dbReference type="Proteomes" id="UP000750711">
    <property type="component" value="Unassembled WGS sequence"/>
</dbReference>
<protein>
    <recommendedName>
        <fullName evidence="4">Chaperone/heat shock protein Hsp12</fullName>
    </recommendedName>
</protein>
<dbReference type="Pfam" id="PF04119">
    <property type="entry name" value="HSP9_HSP12"/>
    <property type="match status" value="1"/>
</dbReference>
<dbReference type="AlphaFoldDB" id="A0A9P8LCF7"/>
<gene>
    <name evidence="2" type="ORF">GP486_003758</name>
</gene>
<dbReference type="EMBL" id="JAGHQM010000535">
    <property type="protein sequence ID" value="KAH0559722.1"/>
    <property type="molecule type" value="Genomic_DNA"/>
</dbReference>
<dbReference type="PIRSF" id="PIRSF002590">
    <property type="entry name" value="HSP9/HSP12_fun"/>
    <property type="match status" value="1"/>
</dbReference>